<dbReference type="InterPro" id="IPR015897">
    <property type="entry name" value="CHK_kinase-like"/>
</dbReference>
<evidence type="ECO:0000256" key="1">
    <source>
        <dbReference type="SAM" id="SignalP"/>
    </source>
</evidence>
<dbReference type="Pfam" id="PF02958">
    <property type="entry name" value="EcKL"/>
    <property type="match status" value="1"/>
</dbReference>
<sequence>MNAFVSTALAVLLAAPLASGFTVPALTQSPRGIATSTSTRLFSILGTQEDSKEATGITSTTSFDPAADFEEISIGVLEETFSDLDQSDDIIRDFDGYPVSKDYLAEKMGIEHVDYYTCPEADAFRGFMSDACRVILYPGGETAFYKRIVFKDLDHAREKQKKAPFKLLRDCKGNEVVAAFLSSQACQQLVEQTGVRIPKCYHAKLEPNRENPIESKFSFVLQDFSPADGWYQQWLLDELDEVQATLSMYAKTHAFFWQGSSFWKDTQAAQELEAGVWKSGSYVQPKAQNPEQCHIVASEWATKRQKFEKELSSFDFWDTLGERLQSVAVEAGRHAHPFADDDLAEQYQQYRTFTHGDPKQANLLFRRPTNSELQVGLIDFQWAGFGLAASDIAHFLSAAVHADRLIDGGEETLMRYYFDELQKYLVEYGAFHTAEEAIQKYSYETFVEQYETAVLDKVRLVVAYTWARFEMPVEKDDKEGCARTMNKTSYNKSIPNIVHLMSRCDAILKSRGV</sequence>
<organism evidence="3 4">
    <name type="scientific">Seminavis robusta</name>
    <dbReference type="NCBI Taxonomy" id="568900"/>
    <lineage>
        <taxon>Eukaryota</taxon>
        <taxon>Sar</taxon>
        <taxon>Stramenopiles</taxon>
        <taxon>Ochrophyta</taxon>
        <taxon>Bacillariophyta</taxon>
        <taxon>Bacillariophyceae</taxon>
        <taxon>Bacillariophycidae</taxon>
        <taxon>Naviculales</taxon>
        <taxon>Naviculaceae</taxon>
        <taxon>Seminavis</taxon>
    </lineage>
</organism>
<accession>A0A9N8HFT7</accession>
<gene>
    <name evidence="3" type="ORF">SEMRO_591_G172090.1</name>
</gene>
<dbReference type="PANTHER" id="PTHR11012">
    <property type="entry name" value="PROTEIN KINASE-LIKE DOMAIN-CONTAINING"/>
    <property type="match status" value="1"/>
</dbReference>
<keyword evidence="1" id="KW-0732">Signal</keyword>
<dbReference type="SMART" id="SM00587">
    <property type="entry name" value="CHK"/>
    <property type="match status" value="1"/>
</dbReference>
<dbReference type="AlphaFoldDB" id="A0A9N8HFT7"/>
<feature type="chain" id="PRO_5040474952" evidence="1">
    <location>
        <begin position="21"/>
        <end position="513"/>
    </location>
</feature>
<reference evidence="3" key="1">
    <citation type="submission" date="2020-06" db="EMBL/GenBank/DDBJ databases">
        <authorList>
            <consortium name="Plant Systems Biology data submission"/>
        </authorList>
    </citation>
    <scope>NUCLEOTIDE SEQUENCE</scope>
    <source>
        <strain evidence="3">D6</strain>
    </source>
</reference>
<name>A0A9N8HFT7_9STRA</name>
<dbReference type="InterPro" id="IPR004119">
    <property type="entry name" value="EcKL"/>
</dbReference>
<dbReference type="SUPFAM" id="SSF56112">
    <property type="entry name" value="Protein kinase-like (PK-like)"/>
    <property type="match status" value="1"/>
</dbReference>
<proteinExistence type="predicted"/>
<dbReference type="InterPro" id="IPR011009">
    <property type="entry name" value="Kinase-like_dom_sf"/>
</dbReference>
<feature type="signal peptide" evidence="1">
    <location>
        <begin position="1"/>
        <end position="20"/>
    </location>
</feature>
<evidence type="ECO:0000259" key="2">
    <source>
        <dbReference type="SMART" id="SM00587"/>
    </source>
</evidence>
<dbReference type="EMBL" id="CAICTM010000590">
    <property type="protein sequence ID" value="CAB9513443.1"/>
    <property type="molecule type" value="Genomic_DNA"/>
</dbReference>
<dbReference type="OrthoDB" id="411145at2759"/>
<dbReference type="PANTHER" id="PTHR11012:SF30">
    <property type="entry name" value="PROTEIN KINASE-LIKE DOMAIN-CONTAINING"/>
    <property type="match status" value="1"/>
</dbReference>
<dbReference type="Proteomes" id="UP001153069">
    <property type="component" value="Unassembled WGS sequence"/>
</dbReference>
<protein>
    <submittedName>
        <fullName evidence="3">Pfam:DUF227</fullName>
    </submittedName>
</protein>
<evidence type="ECO:0000313" key="3">
    <source>
        <dbReference type="EMBL" id="CAB9513443.1"/>
    </source>
</evidence>
<comment type="caution">
    <text evidence="3">The sequence shown here is derived from an EMBL/GenBank/DDBJ whole genome shotgun (WGS) entry which is preliminary data.</text>
</comment>
<feature type="domain" description="CHK kinase-like" evidence="2">
    <location>
        <begin position="267"/>
        <end position="427"/>
    </location>
</feature>
<keyword evidence="4" id="KW-1185">Reference proteome</keyword>
<dbReference type="Gene3D" id="3.90.1200.10">
    <property type="match status" value="1"/>
</dbReference>
<evidence type="ECO:0000313" key="4">
    <source>
        <dbReference type="Proteomes" id="UP001153069"/>
    </source>
</evidence>